<accession>A0ABW1Z8L2</accession>
<comment type="caution">
    <text evidence="1">The sequence shown here is derived from an EMBL/GenBank/DDBJ whole genome shotgun (WGS) entry which is preliminary data.</text>
</comment>
<dbReference type="RefSeq" id="WP_263371780.1">
    <property type="nucleotide sequence ID" value="NZ_JAGSYD010000003.1"/>
</dbReference>
<reference evidence="2" key="1">
    <citation type="journal article" date="2019" name="Int. J. Syst. Evol. Microbiol.">
        <title>The Global Catalogue of Microorganisms (GCM) 10K type strain sequencing project: providing services to taxonomists for standard genome sequencing and annotation.</title>
        <authorList>
            <consortium name="The Broad Institute Genomics Platform"/>
            <consortium name="The Broad Institute Genome Sequencing Center for Infectious Disease"/>
            <person name="Wu L."/>
            <person name="Ma J."/>
        </authorList>
    </citation>
    <scope>NUCLEOTIDE SEQUENCE [LARGE SCALE GENOMIC DNA]</scope>
    <source>
        <strain evidence="2">CGMCC 1.16026</strain>
    </source>
</reference>
<evidence type="ECO:0000313" key="1">
    <source>
        <dbReference type="EMBL" id="MFC6645408.1"/>
    </source>
</evidence>
<gene>
    <name evidence="1" type="ORF">ACFQBQ_07380</name>
</gene>
<name>A0ABW1Z8L2_9BACT</name>
<dbReference type="EMBL" id="JBHSWI010000001">
    <property type="protein sequence ID" value="MFC6645408.1"/>
    <property type="molecule type" value="Genomic_DNA"/>
</dbReference>
<organism evidence="1 2">
    <name type="scientific">Granulicella cerasi</name>
    <dbReference type="NCBI Taxonomy" id="741063"/>
    <lineage>
        <taxon>Bacteria</taxon>
        <taxon>Pseudomonadati</taxon>
        <taxon>Acidobacteriota</taxon>
        <taxon>Terriglobia</taxon>
        <taxon>Terriglobales</taxon>
        <taxon>Acidobacteriaceae</taxon>
        <taxon>Granulicella</taxon>
    </lineage>
</organism>
<protein>
    <submittedName>
        <fullName evidence="1">Uncharacterized protein</fullName>
    </submittedName>
</protein>
<proteinExistence type="predicted"/>
<sequence>MPPRAPSADNAITHPAQIAATLRAFLDQHQEAALLEEGKVLFQSSDAKIHVSDEHERCTLHALSGDRSLVRTVASLTERNGRLRLATLRFGHTQTKLLELVAKLERKGASEKGTARTRYVALLERVLAREFHEWKPDGFRTSMDLERSFGPGYARGWQVRGSQAWAVIGVSRHESAAILDGILTVGLLWLEYCREHAAGKRIFAGLRIVMPRGTSMLTRTRMAWLNENAAQWELWELDEASEQLEEIDPSDTGNIAMKLVHRPNETHARERFQQAIERVAAVVPEEEWMRVQQHLRSSTELAFLLHGLEFARARVRLATPGFAHRVEISFGVGTEETLLDDRNEAQITELVADLFARRKSVSQRADFSQQRAMTARIAPRTNAAHSRTQPSLRRRLPMNSTQDPLYRASPERWLESALQSDIAPLTRGLAPSPAAITQRKPAFDANAEDNFGNRFTPPPRELQWQMRAERNADRRIIPHLDPRFVYAQVPAIAGAGDRGMIDLLGVTADGRLAIIELKTSEDMHFALQGLDYWIRVRAQHRVAGDPQSGMGEFQRHGYFADAELSAADPRLYLVAPALHIHPATETVLRYLSPAVEWQLLAVDERWREQVRVVWRRSSAQRAASMR</sequence>
<keyword evidence="2" id="KW-1185">Reference proteome</keyword>
<dbReference type="Proteomes" id="UP001596391">
    <property type="component" value="Unassembled WGS sequence"/>
</dbReference>
<evidence type="ECO:0000313" key="2">
    <source>
        <dbReference type="Proteomes" id="UP001596391"/>
    </source>
</evidence>